<evidence type="ECO:0000259" key="10">
    <source>
        <dbReference type="PROSITE" id="PS50157"/>
    </source>
</evidence>
<dbReference type="AlphaFoldDB" id="A0A8C4RK20"/>
<feature type="domain" description="C2H2-type" evidence="10">
    <location>
        <begin position="330"/>
        <end position="357"/>
    </location>
</feature>
<dbReference type="GeneTree" id="ENSGT01150000286952"/>
<evidence type="ECO:0000256" key="2">
    <source>
        <dbReference type="ARBA" id="ARBA00006991"/>
    </source>
</evidence>
<keyword evidence="6" id="KW-0862">Zinc</keyword>
<dbReference type="GO" id="GO:0000978">
    <property type="term" value="F:RNA polymerase II cis-regulatory region sequence-specific DNA binding"/>
    <property type="evidence" value="ECO:0007669"/>
    <property type="project" value="TreeGrafter"/>
</dbReference>
<name>A0A8C4RK20_ERPCA</name>
<dbReference type="FunFam" id="3.30.160.60:FF:001155">
    <property type="entry name" value="Zinc finger 30C"/>
    <property type="match status" value="1"/>
</dbReference>
<dbReference type="InterPro" id="IPR036236">
    <property type="entry name" value="Znf_C2H2_sf"/>
</dbReference>
<dbReference type="FunFam" id="3.30.160.60:FF:001498">
    <property type="entry name" value="Zinc finger protein 404"/>
    <property type="match status" value="1"/>
</dbReference>
<dbReference type="PANTHER" id="PTHR19818:SF158">
    <property type="entry name" value="C2H2-TYPE DOMAIN-CONTAINING PROTEIN-RELATED"/>
    <property type="match status" value="1"/>
</dbReference>
<evidence type="ECO:0000256" key="7">
    <source>
        <dbReference type="ARBA" id="ARBA00023242"/>
    </source>
</evidence>
<feature type="region of interest" description="Disordered" evidence="9">
    <location>
        <begin position="155"/>
        <end position="175"/>
    </location>
</feature>
<dbReference type="GO" id="GO:0045944">
    <property type="term" value="P:positive regulation of transcription by RNA polymerase II"/>
    <property type="evidence" value="ECO:0007669"/>
    <property type="project" value="UniProtKB-ARBA"/>
</dbReference>
<dbReference type="InterPro" id="IPR013087">
    <property type="entry name" value="Znf_C2H2_type"/>
</dbReference>
<comment type="subcellular location">
    <subcellularLocation>
        <location evidence="1">Nucleus</location>
    </subcellularLocation>
</comment>
<evidence type="ECO:0000313" key="12">
    <source>
        <dbReference type="Proteomes" id="UP000694620"/>
    </source>
</evidence>
<dbReference type="GO" id="GO:0008270">
    <property type="term" value="F:zinc ion binding"/>
    <property type="evidence" value="ECO:0007669"/>
    <property type="project" value="UniProtKB-KW"/>
</dbReference>
<evidence type="ECO:0000256" key="4">
    <source>
        <dbReference type="ARBA" id="ARBA00022737"/>
    </source>
</evidence>
<evidence type="ECO:0000256" key="6">
    <source>
        <dbReference type="ARBA" id="ARBA00022833"/>
    </source>
</evidence>
<feature type="domain" description="C2H2-type" evidence="10">
    <location>
        <begin position="302"/>
        <end position="329"/>
    </location>
</feature>
<keyword evidence="4" id="KW-0677">Repeat</keyword>
<evidence type="ECO:0000256" key="1">
    <source>
        <dbReference type="ARBA" id="ARBA00004123"/>
    </source>
</evidence>
<feature type="compositionally biased region" description="Polar residues" evidence="9">
    <location>
        <begin position="160"/>
        <end position="169"/>
    </location>
</feature>
<dbReference type="SUPFAM" id="SSF57667">
    <property type="entry name" value="beta-beta-alpha zinc fingers"/>
    <property type="match status" value="5"/>
</dbReference>
<feature type="domain" description="C2H2-type" evidence="10">
    <location>
        <begin position="358"/>
        <end position="385"/>
    </location>
</feature>
<feature type="compositionally biased region" description="Basic and acidic residues" evidence="9">
    <location>
        <begin position="213"/>
        <end position="225"/>
    </location>
</feature>
<evidence type="ECO:0000256" key="9">
    <source>
        <dbReference type="SAM" id="MobiDB-lite"/>
    </source>
</evidence>
<reference evidence="11" key="1">
    <citation type="submission" date="2021-06" db="EMBL/GenBank/DDBJ databases">
        <authorList>
            <consortium name="Wellcome Sanger Institute Data Sharing"/>
        </authorList>
    </citation>
    <scope>NUCLEOTIDE SEQUENCE [LARGE SCALE GENOMIC DNA]</scope>
</reference>
<evidence type="ECO:0000256" key="5">
    <source>
        <dbReference type="ARBA" id="ARBA00022771"/>
    </source>
</evidence>
<dbReference type="FunFam" id="3.30.160.60:FF:002343">
    <property type="entry name" value="Zinc finger protein 33A"/>
    <property type="match status" value="3"/>
</dbReference>
<proteinExistence type="inferred from homology"/>
<dbReference type="PANTHER" id="PTHR19818">
    <property type="entry name" value="ZINC FINGER PROTEIN ZIC AND GLI"/>
    <property type="match status" value="1"/>
</dbReference>
<keyword evidence="5 8" id="KW-0863">Zinc-finger</keyword>
<accession>A0A8C4RK20</accession>
<keyword evidence="3" id="KW-0479">Metal-binding</keyword>
<evidence type="ECO:0000256" key="3">
    <source>
        <dbReference type="ARBA" id="ARBA00022723"/>
    </source>
</evidence>
<feature type="domain" description="C2H2-type" evidence="10">
    <location>
        <begin position="246"/>
        <end position="273"/>
    </location>
</feature>
<dbReference type="InterPro" id="IPR050329">
    <property type="entry name" value="GLI_C2H2-zinc-finger"/>
</dbReference>
<dbReference type="GO" id="GO:0000981">
    <property type="term" value="F:DNA-binding transcription factor activity, RNA polymerase II-specific"/>
    <property type="evidence" value="ECO:0007669"/>
    <property type="project" value="TreeGrafter"/>
</dbReference>
<dbReference type="Ensembl" id="ENSECRT00000003761.1">
    <property type="protein sequence ID" value="ENSECRP00000003700.1"/>
    <property type="gene ID" value="ENSECRG00000002544.1"/>
</dbReference>
<feature type="domain" description="C2H2-type" evidence="10">
    <location>
        <begin position="386"/>
        <end position="413"/>
    </location>
</feature>
<dbReference type="FunFam" id="3.30.160.60:FF:000690">
    <property type="entry name" value="Zinc finger protein 354C"/>
    <property type="match status" value="2"/>
</dbReference>
<dbReference type="Pfam" id="PF00096">
    <property type="entry name" value="zf-C2H2"/>
    <property type="match status" value="3"/>
</dbReference>
<feature type="region of interest" description="Disordered" evidence="9">
    <location>
        <begin position="131"/>
        <end position="150"/>
    </location>
</feature>
<feature type="domain" description="C2H2-type" evidence="10">
    <location>
        <begin position="442"/>
        <end position="466"/>
    </location>
</feature>
<dbReference type="Pfam" id="PF13912">
    <property type="entry name" value="zf-C2H2_6"/>
    <property type="match status" value="1"/>
</dbReference>
<dbReference type="SMART" id="SM00355">
    <property type="entry name" value="ZnF_C2H2"/>
    <property type="match status" value="8"/>
</dbReference>
<dbReference type="Gene3D" id="3.30.160.60">
    <property type="entry name" value="Classic Zinc Finger"/>
    <property type="match status" value="8"/>
</dbReference>
<dbReference type="GO" id="GO:0005634">
    <property type="term" value="C:nucleus"/>
    <property type="evidence" value="ECO:0007669"/>
    <property type="project" value="UniProtKB-SubCell"/>
</dbReference>
<reference evidence="11" key="2">
    <citation type="submission" date="2025-08" db="UniProtKB">
        <authorList>
            <consortium name="Ensembl"/>
        </authorList>
    </citation>
    <scope>IDENTIFICATION</scope>
</reference>
<feature type="domain" description="C2H2-type" evidence="10">
    <location>
        <begin position="414"/>
        <end position="441"/>
    </location>
</feature>
<feature type="domain" description="C2H2-type" evidence="10">
    <location>
        <begin position="274"/>
        <end position="301"/>
    </location>
</feature>
<comment type="similarity">
    <text evidence="2">Belongs to the krueppel C2H2-type zinc-finger protein family.</text>
</comment>
<evidence type="ECO:0000313" key="11">
    <source>
        <dbReference type="Ensembl" id="ENSECRP00000003700.1"/>
    </source>
</evidence>
<reference evidence="11" key="3">
    <citation type="submission" date="2025-09" db="UniProtKB">
        <authorList>
            <consortium name="Ensembl"/>
        </authorList>
    </citation>
    <scope>IDENTIFICATION</scope>
</reference>
<sequence length="466" mass="52966">MEVTEETCLMDMAEMEERTVNIKEEKDNCEWEYVHHKQEGVYIKDEDCEQVIVGFKGETEESPITTGLLHDKVIDQVKEEDIQSESICQSECQNGGVTGLASPRRRSCNVRKHPVRVKSAIYSDAKATEEISRRTLEDHSSSTDQSEEALQENGGFILPSSPQTSLQHRSQQKKNYENMKKLTSESESVIPASLQDDSLTLMKLTTAQLHMHSRDSVTVHQEQMKKLKSKSKSRDGSLSQTQQKIFECSECGKQFTRMGNLQVHARVHTGEKPYCCFECGKGFTCKSSLNKHRRIHMGEKSYCCSECGKGFTCTSSLKEHRRTHTGEKPYCCSECGKRFTQMSNLQVHMRIHTGEKPYCCSECGKRFSQKSALQAHTRIHTGEKPYCCFECGKGFTCKNSLSKHRIIHTGEKPYCCSECGKQFTSSHGLLYHKRLHTGERPYSCSECGKGFPCTSRLQEHRRTHTG</sequence>
<keyword evidence="12" id="KW-1185">Reference proteome</keyword>
<dbReference type="PROSITE" id="PS00028">
    <property type="entry name" value="ZINC_FINGER_C2H2_1"/>
    <property type="match status" value="8"/>
</dbReference>
<organism evidence="11 12">
    <name type="scientific">Erpetoichthys calabaricus</name>
    <name type="common">Rope fish</name>
    <name type="synonym">Calamoichthys calabaricus</name>
    <dbReference type="NCBI Taxonomy" id="27687"/>
    <lineage>
        <taxon>Eukaryota</taxon>
        <taxon>Metazoa</taxon>
        <taxon>Chordata</taxon>
        <taxon>Craniata</taxon>
        <taxon>Vertebrata</taxon>
        <taxon>Euteleostomi</taxon>
        <taxon>Actinopterygii</taxon>
        <taxon>Polypteriformes</taxon>
        <taxon>Polypteridae</taxon>
        <taxon>Erpetoichthys</taxon>
    </lineage>
</organism>
<feature type="region of interest" description="Disordered" evidence="9">
    <location>
        <begin position="213"/>
        <end position="238"/>
    </location>
</feature>
<feature type="compositionally biased region" description="Basic and acidic residues" evidence="9">
    <location>
        <begin position="131"/>
        <end position="141"/>
    </location>
</feature>
<keyword evidence="7" id="KW-0539">Nucleus</keyword>
<protein>
    <submittedName>
        <fullName evidence="11">Zinc finger protein 679-like</fullName>
    </submittedName>
</protein>
<dbReference type="FunFam" id="3.30.160.60:FF:000688">
    <property type="entry name" value="zinc finger protein 197 isoform X1"/>
    <property type="match status" value="1"/>
</dbReference>
<dbReference type="PROSITE" id="PS50157">
    <property type="entry name" value="ZINC_FINGER_C2H2_2"/>
    <property type="match status" value="8"/>
</dbReference>
<dbReference type="Proteomes" id="UP000694620">
    <property type="component" value="Chromosome 1"/>
</dbReference>
<evidence type="ECO:0000256" key="8">
    <source>
        <dbReference type="PROSITE-ProRule" id="PRU00042"/>
    </source>
</evidence>